<gene>
    <name evidence="2" type="ORF">AVEN_38397_1</name>
</gene>
<feature type="region of interest" description="Disordered" evidence="1">
    <location>
        <begin position="50"/>
        <end position="71"/>
    </location>
</feature>
<keyword evidence="3" id="KW-1185">Reference proteome</keyword>
<comment type="caution">
    <text evidence="2">The sequence shown here is derived from an EMBL/GenBank/DDBJ whole genome shotgun (WGS) entry which is preliminary data.</text>
</comment>
<accession>A0A4Y2HC44</accession>
<evidence type="ECO:0000256" key="1">
    <source>
        <dbReference type="SAM" id="MobiDB-lite"/>
    </source>
</evidence>
<evidence type="ECO:0000313" key="3">
    <source>
        <dbReference type="Proteomes" id="UP000499080"/>
    </source>
</evidence>
<reference evidence="2 3" key="1">
    <citation type="journal article" date="2019" name="Sci. Rep.">
        <title>Orb-weaving spider Araneus ventricosus genome elucidates the spidroin gene catalogue.</title>
        <authorList>
            <person name="Kono N."/>
            <person name="Nakamura H."/>
            <person name="Ohtoshi R."/>
            <person name="Moran D.A.P."/>
            <person name="Shinohara A."/>
            <person name="Yoshida Y."/>
            <person name="Fujiwara M."/>
            <person name="Mori M."/>
            <person name="Tomita M."/>
            <person name="Arakawa K."/>
        </authorList>
    </citation>
    <scope>NUCLEOTIDE SEQUENCE [LARGE SCALE GENOMIC DNA]</scope>
</reference>
<sequence length="90" mass="10345">MPVLKQHEGYYGTDLVILNRGQMTRITPDRLPAGVVRQFGEEVRDQVSSWSPDRGLKLRNPSENSPHVASKRDVNVTKENKRLFKILPYI</sequence>
<evidence type="ECO:0000313" key="2">
    <source>
        <dbReference type="EMBL" id="GBM62866.1"/>
    </source>
</evidence>
<dbReference type="AlphaFoldDB" id="A0A4Y2HC44"/>
<proteinExistence type="predicted"/>
<protein>
    <submittedName>
        <fullName evidence="2">Uncharacterized protein</fullName>
    </submittedName>
</protein>
<dbReference type="EMBL" id="BGPR01001839">
    <property type="protein sequence ID" value="GBM62866.1"/>
    <property type="molecule type" value="Genomic_DNA"/>
</dbReference>
<organism evidence="2 3">
    <name type="scientific">Araneus ventricosus</name>
    <name type="common">Orbweaver spider</name>
    <name type="synonym">Epeira ventricosa</name>
    <dbReference type="NCBI Taxonomy" id="182803"/>
    <lineage>
        <taxon>Eukaryota</taxon>
        <taxon>Metazoa</taxon>
        <taxon>Ecdysozoa</taxon>
        <taxon>Arthropoda</taxon>
        <taxon>Chelicerata</taxon>
        <taxon>Arachnida</taxon>
        <taxon>Araneae</taxon>
        <taxon>Araneomorphae</taxon>
        <taxon>Entelegynae</taxon>
        <taxon>Araneoidea</taxon>
        <taxon>Araneidae</taxon>
        <taxon>Araneus</taxon>
    </lineage>
</organism>
<dbReference type="Proteomes" id="UP000499080">
    <property type="component" value="Unassembled WGS sequence"/>
</dbReference>
<name>A0A4Y2HC44_ARAVE</name>